<dbReference type="InterPro" id="IPR036365">
    <property type="entry name" value="PGBD-like_sf"/>
</dbReference>
<dbReference type="Proteomes" id="UP001426770">
    <property type="component" value="Unassembled WGS sequence"/>
</dbReference>
<protein>
    <recommendedName>
        <fullName evidence="3">Peptidoglycan binding-like domain-containing protein</fullName>
    </recommendedName>
</protein>
<keyword evidence="5" id="KW-1185">Reference proteome</keyword>
<keyword evidence="2" id="KW-0472">Membrane</keyword>
<dbReference type="EMBL" id="BAABRR010000007">
    <property type="protein sequence ID" value="GAA5519140.1"/>
    <property type="molecule type" value="Genomic_DNA"/>
</dbReference>
<dbReference type="InterPro" id="IPR036366">
    <property type="entry name" value="PGBDSf"/>
</dbReference>
<evidence type="ECO:0000256" key="1">
    <source>
        <dbReference type="SAM" id="MobiDB-lite"/>
    </source>
</evidence>
<dbReference type="Pfam" id="PF01471">
    <property type="entry name" value="PG_binding_1"/>
    <property type="match status" value="1"/>
</dbReference>
<feature type="region of interest" description="Disordered" evidence="1">
    <location>
        <begin position="1"/>
        <end position="21"/>
    </location>
</feature>
<keyword evidence="2" id="KW-0812">Transmembrane</keyword>
<evidence type="ECO:0000259" key="3">
    <source>
        <dbReference type="Pfam" id="PF01471"/>
    </source>
</evidence>
<evidence type="ECO:0000313" key="5">
    <source>
        <dbReference type="Proteomes" id="UP001426770"/>
    </source>
</evidence>
<evidence type="ECO:0000256" key="2">
    <source>
        <dbReference type="SAM" id="Phobius"/>
    </source>
</evidence>
<evidence type="ECO:0000313" key="4">
    <source>
        <dbReference type="EMBL" id="GAA5519140.1"/>
    </source>
</evidence>
<feature type="transmembrane region" description="Helical" evidence="2">
    <location>
        <begin position="31"/>
        <end position="53"/>
    </location>
</feature>
<gene>
    <name evidence="4" type="ORF">Lsed01_01578</name>
</gene>
<comment type="caution">
    <text evidence="4">The sequence shown here is derived from an EMBL/GenBank/DDBJ whole genome shotgun (WGS) entry which is preliminary data.</text>
</comment>
<dbReference type="RefSeq" id="WP_345379481.1">
    <property type="nucleotide sequence ID" value="NZ_BAABRR010000007.1"/>
</dbReference>
<reference evidence="4 5" key="1">
    <citation type="submission" date="2024-02" db="EMBL/GenBank/DDBJ databases">
        <title>Lysinimicrobium sediminis NBRC 112286.</title>
        <authorList>
            <person name="Ichikawa N."/>
            <person name="Katano-Makiyama Y."/>
            <person name="Hidaka K."/>
        </authorList>
    </citation>
    <scope>NUCLEOTIDE SEQUENCE [LARGE SCALE GENOMIC DNA]</scope>
    <source>
        <strain evidence="4 5">NBRC 112286</strain>
    </source>
</reference>
<accession>A0ABP9WHA6</accession>
<dbReference type="SUPFAM" id="SSF47090">
    <property type="entry name" value="PGBD-like"/>
    <property type="match status" value="1"/>
</dbReference>
<feature type="compositionally biased region" description="Gly residues" evidence="1">
    <location>
        <begin position="1"/>
        <end position="10"/>
    </location>
</feature>
<sequence>MGDTPGGGENGHAPAPAPTPARAPWRTAVRALIVVAAIGAALVIAVPAVLVAWEQRSNDGQAAEQARWEVATAFEGMAGCVALETSELAAPADGSDAVAVVRDCAGKGVTNARSDIVGEQVDGEVATVVVRTGASAETGGGADWFAGHASAGGCWSVTIDAGARTITGLEDVPCADADVAFSSETGVVALQGDHSETPATVTPAVAGELSAIHVETGDRIWTGDIVAEIDGRPVVAYAGPAPFESADGWTPESDARAAGAWTRTHAKQWMLAEAGYGNSAVDGLHGPRTVEAIRAFNADQGLASDELDEPFLVWIGDLDRSGERDPDGVVVTAVFASPGESMNGDALFALGRDTSR</sequence>
<feature type="domain" description="Peptidoglycan binding-like" evidence="3">
    <location>
        <begin position="268"/>
        <end position="305"/>
    </location>
</feature>
<keyword evidence="2" id="KW-1133">Transmembrane helix</keyword>
<organism evidence="4 5">
    <name type="scientific">Demequina sediminis</name>
    <dbReference type="NCBI Taxonomy" id="1930058"/>
    <lineage>
        <taxon>Bacteria</taxon>
        <taxon>Bacillati</taxon>
        <taxon>Actinomycetota</taxon>
        <taxon>Actinomycetes</taxon>
        <taxon>Micrococcales</taxon>
        <taxon>Demequinaceae</taxon>
        <taxon>Demequina</taxon>
    </lineage>
</organism>
<proteinExistence type="predicted"/>
<dbReference type="InterPro" id="IPR002477">
    <property type="entry name" value="Peptidoglycan-bd-like"/>
</dbReference>
<dbReference type="Gene3D" id="1.10.101.10">
    <property type="entry name" value="PGBD-like superfamily/PGBD"/>
    <property type="match status" value="1"/>
</dbReference>
<name>A0ABP9WHA6_9MICO</name>